<dbReference type="Pfam" id="PF03009">
    <property type="entry name" value="GDPD"/>
    <property type="match status" value="1"/>
</dbReference>
<keyword evidence="3" id="KW-1185">Reference proteome</keyword>
<gene>
    <name evidence="2" type="ORF">QYS48_32000</name>
</gene>
<dbReference type="RefSeq" id="WP_308356007.1">
    <property type="nucleotide sequence ID" value="NZ_CP129970.2"/>
</dbReference>
<dbReference type="InterPro" id="IPR030395">
    <property type="entry name" value="GP_PDE_dom"/>
</dbReference>
<reference evidence="2" key="1">
    <citation type="submission" date="2023-08" db="EMBL/GenBank/DDBJ databases">
        <title>Comparative genomics and taxonomic characterization of three novel marine species of genus Marivirga.</title>
        <authorList>
            <person name="Muhammad N."/>
            <person name="Kim S.-G."/>
        </authorList>
    </citation>
    <scope>NUCLEOTIDE SEQUENCE [LARGE SCALE GENOMIC DNA]</scope>
    <source>
        <strain evidence="2">ABR2-2</strain>
    </source>
</reference>
<dbReference type="Proteomes" id="UP001244443">
    <property type="component" value="Chromosome"/>
</dbReference>
<accession>A0AA51N512</accession>
<dbReference type="PANTHER" id="PTHR46211:SF14">
    <property type="entry name" value="GLYCEROPHOSPHODIESTER PHOSPHODIESTERASE"/>
    <property type="match status" value="1"/>
</dbReference>
<dbReference type="GO" id="GO:0006629">
    <property type="term" value="P:lipid metabolic process"/>
    <property type="evidence" value="ECO:0007669"/>
    <property type="project" value="InterPro"/>
</dbReference>
<dbReference type="AlphaFoldDB" id="A0AA51N512"/>
<proteinExistence type="predicted"/>
<organism evidence="2 3">
    <name type="scientific">Marivirga arenosa</name>
    <dbReference type="NCBI Taxonomy" id="3059076"/>
    <lineage>
        <taxon>Bacteria</taxon>
        <taxon>Pseudomonadati</taxon>
        <taxon>Bacteroidota</taxon>
        <taxon>Cytophagia</taxon>
        <taxon>Cytophagales</taxon>
        <taxon>Marivirgaceae</taxon>
        <taxon>Marivirga</taxon>
    </lineage>
</organism>
<evidence type="ECO:0000313" key="2">
    <source>
        <dbReference type="EMBL" id="WMN06242.1"/>
    </source>
</evidence>
<dbReference type="PROSITE" id="PS51257">
    <property type="entry name" value="PROKAR_LIPOPROTEIN"/>
    <property type="match status" value="1"/>
</dbReference>
<evidence type="ECO:0000313" key="3">
    <source>
        <dbReference type="Proteomes" id="UP001244443"/>
    </source>
</evidence>
<sequence length="299" mass="34602">MKNLIIVSSILFSIISCKQNSESYENIDWQGHRGARGVYPENTWAAFQYALEQNMNTLEMDVVISKDGKVVLSHEPFLNHKICLDTAGNPIPEAEEKEWNIYKMNYSDLQKCDCGTIQNPDFPNQKTASSSKPLLIDIINKTKSYCGEKGIELPHMNVEVKYEEEMKGEFHPEIKEFNKLVYNVLSANYPLEKWNIQSFDFNVLKHFHENYPKVTLAALVFESGAYEQQFEDLGFTPEIYSPYFQLVDNKMLTELHEQNVKVIPWTVNEEKDAKRLIKLGIDGIITDYPELADKFRKNP</sequence>
<dbReference type="EMBL" id="CP129970">
    <property type="protein sequence ID" value="WMN06242.1"/>
    <property type="molecule type" value="Genomic_DNA"/>
</dbReference>
<dbReference type="SUPFAM" id="SSF51695">
    <property type="entry name" value="PLC-like phosphodiesterases"/>
    <property type="match status" value="1"/>
</dbReference>
<feature type="domain" description="GP-PDE" evidence="1">
    <location>
        <begin position="27"/>
        <end position="296"/>
    </location>
</feature>
<dbReference type="PROSITE" id="PS51704">
    <property type="entry name" value="GP_PDE"/>
    <property type="match status" value="1"/>
</dbReference>
<dbReference type="GO" id="GO:0008081">
    <property type="term" value="F:phosphoric diester hydrolase activity"/>
    <property type="evidence" value="ECO:0007669"/>
    <property type="project" value="InterPro"/>
</dbReference>
<protein>
    <submittedName>
        <fullName evidence="2">Glycerophosphodiester phosphodiesterase family protein</fullName>
    </submittedName>
</protein>
<dbReference type="PANTHER" id="PTHR46211">
    <property type="entry name" value="GLYCEROPHOSPHORYL DIESTER PHOSPHODIESTERASE"/>
    <property type="match status" value="1"/>
</dbReference>
<dbReference type="Gene3D" id="3.20.20.190">
    <property type="entry name" value="Phosphatidylinositol (PI) phosphodiesterase"/>
    <property type="match status" value="1"/>
</dbReference>
<name>A0AA51N512_9BACT</name>
<dbReference type="InterPro" id="IPR017946">
    <property type="entry name" value="PLC-like_Pdiesterase_TIM-brl"/>
</dbReference>
<evidence type="ECO:0000259" key="1">
    <source>
        <dbReference type="PROSITE" id="PS51704"/>
    </source>
</evidence>